<protein>
    <recommendedName>
        <fullName evidence="1">THIF-type NAD/FAD binding fold domain-containing protein</fullName>
    </recommendedName>
</protein>
<accession>A0A1D7Y4R9</accession>
<dbReference type="GO" id="GO:0005737">
    <property type="term" value="C:cytoplasm"/>
    <property type="evidence" value="ECO:0007669"/>
    <property type="project" value="TreeGrafter"/>
</dbReference>
<organism evidence="2 3">
    <name type="scientific">Streptomyces fodineus</name>
    <dbReference type="NCBI Taxonomy" id="1904616"/>
    <lineage>
        <taxon>Bacteria</taxon>
        <taxon>Bacillati</taxon>
        <taxon>Actinomycetota</taxon>
        <taxon>Actinomycetes</taxon>
        <taxon>Kitasatosporales</taxon>
        <taxon>Streptomycetaceae</taxon>
        <taxon>Streptomyces</taxon>
    </lineage>
</organism>
<dbReference type="GO" id="GO:0008641">
    <property type="term" value="F:ubiquitin-like modifier activating enzyme activity"/>
    <property type="evidence" value="ECO:0007669"/>
    <property type="project" value="InterPro"/>
</dbReference>
<dbReference type="KEGG" id="spun:BFF78_05705"/>
<dbReference type="InterPro" id="IPR000594">
    <property type="entry name" value="ThiF_NAD_FAD-bd"/>
</dbReference>
<dbReference type="Pfam" id="PF00899">
    <property type="entry name" value="ThiF"/>
    <property type="match status" value="1"/>
</dbReference>
<feature type="domain" description="THIF-type NAD/FAD binding fold" evidence="1">
    <location>
        <begin position="10"/>
        <end position="239"/>
    </location>
</feature>
<dbReference type="PANTHER" id="PTHR10953:SF102">
    <property type="entry name" value="ADENYLYLTRANSFERASE AND SULFURTRANSFERASE MOCS3"/>
    <property type="match status" value="1"/>
</dbReference>
<proteinExistence type="predicted"/>
<dbReference type="GO" id="GO:0016779">
    <property type="term" value="F:nucleotidyltransferase activity"/>
    <property type="evidence" value="ECO:0007669"/>
    <property type="project" value="TreeGrafter"/>
</dbReference>
<sequence length="337" mass="34700">MGRYDRHALITGWDQQRLAAATVVVCGVGALGSQLAQALALAGVGRLVLCDPDDVSESNLSRAPLFRAADIGRPKAPTAARRLAELSPVTRAEARTSPLVSGVGLAELRDASLVVSCLDSLAARLQLAGRCLLVGAPLLDGGTSAWGGEIRLYEPAGPCFGCGLNPRDRAAQDDPWACADAVVPEAGASAPVSALIGSWLAVTAVRLLCGAPTSPGVIRVDAAGGTATPVTVRRDPDCPLHSRIPAELVAPVPDTVLSTPAELTDHLAPEETVMTWAPLPGSTPTRESTRLADAPPGARLADLGVAPREILPVLSTGRTRAIRYLELAEAGGKGTPR</sequence>
<dbReference type="PANTHER" id="PTHR10953">
    <property type="entry name" value="UBIQUITIN-ACTIVATING ENZYME E1"/>
    <property type="match status" value="1"/>
</dbReference>
<keyword evidence="3" id="KW-1185">Reference proteome</keyword>
<dbReference type="AlphaFoldDB" id="A0A1D7Y4R9"/>
<name>A0A1D7Y4R9_9ACTN</name>
<dbReference type="InterPro" id="IPR035985">
    <property type="entry name" value="Ubiquitin-activating_enz"/>
</dbReference>
<reference evidence="3" key="1">
    <citation type="submission" date="2016-09" db="EMBL/GenBank/DDBJ databases">
        <title>Streptomyces puniciscabiei strain:TW1S1 Genome sequencing and assembly.</title>
        <authorList>
            <person name="Kim M.-K."/>
            <person name="Kim S.B."/>
        </authorList>
    </citation>
    <scope>NUCLEOTIDE SEQUENCE [LARGE SCALE GENOMIC DNA]</scope>
    <source>
        <strain evidence="3">TW1S1</strain>
    </source>
</reference>
<gene>
    <name evidence="2" type="ORF">BFF78_05705</name>
</gene>
<dbReference type="GO" id="GO:0004792">
    <property type="term" value="F:thiosulfate-cyanide sulfurtransferase activity"/>
    <property type="evidence" value="ECO:0007669"/>
    <property type="project" value="TreeGrafter"/>
</dbReference>
<dbReference type="Proteomes" id="UP000094960">
    <property type="component" value="Chromosome"/>
</dbReference>
<evidence type="ECO:0000259" key="1">
    <source>
        <dbReference type="Pfam" id="PF00899"/>
    </source>
</evidence>
<evidence type="ECO:0000313" key="2">
    <source>
        <dbReference type="EMBL" id="AOR30607.1"/>
    </source>
</evidence>
<dbReference type="Gene3D" id="3.40.50.720">
    <property type="entry name" value="NAD(P)-binding Rossmann-like Domain"/>
    <property type="match status" value="1"/>
</dbReference>
<dbReference type="EMBL" id="CP017248">
    <property type="protein sequence ID" value="AOR30607.1"/>
    <property type="molecule type" value="Genomic_DNA"/>
</dbReference>
<dbReference type="InterPro" id="IPR045886">
    <property type="entry name" value="ThiF/MoeB/HesA"/>
</dbReference>
<dbReference type="RefSeq" id="WP_069777259.1">
    <property type="nucleotide sequence ID" value="NZ_CP017248.1"/>
</dbReference>
<evidence type="ECO:0000313" key="3">
    <source>
        <dbReference type="Proteomes" id="UP000094960"/>
    </source>
</evidence>
<dbReference type="SUPFAM" id="SSF69572">
    <property type="entry name" value="Activating enzymes of the ubiquitin-like proteins"/>
    <property type="match status" value="1"/>
</dbReference>
<dbReference type="GO" id="GO:0032446">
    <property type="term" value="P:protein modification by small protein conjugation"/>
    <property type="evidence" value="ECO:0007669"/>
    <property type="project" value="TreeGrafter"/>
</dbReference>